<organism evidence="3 4">
    <name type="scientific">Pseudozyma flocculosa</name>
    <dbReference type="NCBI Taxonomy" id="84751"/>
    <lineage>
        <taxon>Eukaryota</taxon>
        <taxon>Fungi</taxon>
        <taxon>Dikarya</taxon>
        <taxon>Basidiomycota</taxon>
        <taxon>Ustilaginomycotina</taxon>
        <taxon>Ustilaginomycetes</taxon>
        <taxon>Ustilaginales</taxon>
        <taxon>Ustilaginaceae</taxon>
        <taxon>Pseudozyma</taxon>
    </lineage>
</organism>
<feature type="region of interest" description="Disordered" evidence="1">
    <location>
        <begin position="394"/>
        <end position="441"/>
    </location>
</feature>
<sequence length="560" mass="60644">MNATVFLDRSAPRILVAGSITGLDLQEYVPVSLVRSGVTYVILYSMFATLLFVLLCAVLFKNGLSPQKRRLPVVWVLGLAMLAGLLGSTLNTVFWAYQLFGDASTQSTYRLWISSTSMLYVTPLITHLALQLRLMSFYPAALASRRKRLTIAAFPTLLKFARIILIGFTLQLSSDAYLGMRSGWADGGRRTDTINLCIFVLQFADTFYASCFLLWKFHCMGRRDKDLMRENAHWSLAWLKQIMYAVAFGYVLPTLYSLGLVVCKIVNIDPTDLGYVLVANIYVQAFGAVLAMLSRSHRWREDRFINNYQPESIGRIPSRSHRSDRDPTSFVSVDGYGYRGDTLASMQEAEGSVPVSFDSQSSLNAAELGQARSSKAKSRTSDFRLKRLMGGRSASEHAAAAANATAGSHSSGAVGRDGASPRAQPRAISPALPRLPTPTADSAGLQRLYTEFPTDLDFDQLQERRSSDATLISGSQAALKGSCGKAAAAAAATAAAASGQSPERLSSSTSLSSSSHGSRPGSRGTDRMQRLGSSRSIPLSVAEEDLNQDAAAPPPAPRGT</sequence>
<evidence type="ECO:0000313" key="3">
    <source>
        <dbReference type="EMBL" id="SPO34797.1"/>
    </source>
</evidence>
<evidence type="ECO:0000256" key="2">
    <source>
        <dbReference type="SAM" id="Phobius"/>
    </source>
</evidence>
<feature type="transmembrane region" description="Helical" evidence="2">
    <location>
        <begin position="109"/>
        <end position="130"/>
    </location>
</feature>
<feature type="transmembrane region" description="Helical" evidence="2">
    <location>
        <begin position="273"/>
        <end position="293"/>
    </location>
</feature>
<keyword evidence="2" id="KW-0812">Transmembrane</keyword>
<feature type="compositionally biased region" description="Low complexity" evidence="1">
    <location>
        <begin position="493"/>
        <end position="523"/>
    </location>
</feature>
<protein>
    <submittedName>
        <fullName evidence="3">Uncharacterized protein</fullName>
    </submittedName>
</protein>
<keyword evidence="4" id="KW-1185">Reference proteome</keyword>
<keyword evidence="2" id="KW-0472">Membrane</keyword>
<feature type="transmembrane region" description="Helical" evidence="2">
    <location>
        <begin position="193"/>
        <end position="215"/>
    </location>
</feature>
<evidence type="ECO:0000256" key="1">
    <source>
        <dbReference type="SAM" id="MobiDB-lite"/>
    </source>
</evidence>
<feature type="compositionally biased region" description="Low complexity" evidence="1">
    <location>
        <begin position="394"/>
        <end position="413"/>
    </location>
</feature>
<feature type="transmembrane region" description="Helical" evidence="2">
    <location>
        <begin position="236"/>
        <end position="253"/>
    </location>
</feature>
<feature type="transmembrane region" description="Helical" evidence="2">
    <location>
        <begin position="72"/>
        <end position="97"/>
    </location>
</feature>
<evidence type="ECO:0000313" key="4">
    <source>
        <dbReference type="Proteomes" id="UP000323386"/>
    </source>
</evidence>
<reference evidence="3 4" key="1">
    <citation type="submission" date="2018-03" db="EMBL/GenBank/DDBJ databases">
        <authorList>
            <person name="Guldener U."/>
        </authorList>
    </citation>
    <scope>NUCLEOTIDE SEQUENCE [LARGE SCALE GENOMIC DNA]</scope>
    <source>
        <strain evidence="3 4">DAOM196992</strain>
    </source>
</reference>
<proteinExistence type="predicted"/>
<accession>A0A5C3ETF8</accession>
<feature type="transmembrane region" description="Helical" evidence="2">
    <location>
        <begin position="151"/>
        <end position="173"/>
    </location>
</feature>
<feature type="transmembrane region" description="Helical" evidence="2">
    <location>
        <begin position="38"/>
        <end position="60"/>
    </location>
</feature>
<keyword evidence="2" id="KW-1133">Transmembrane helix</keyword>
<feature type="region of interest" description="Disordered" evidence="1">
    <location>
        <begin position="493"/>
        <end position="560"/>
    </location>
</feature>
<dbReference type="AlphaFoldDB" id="A0A5C3ETF8"/>
<name>A0A5C3ETF8_9BASI</name>
<dbReference type="Proteomes" id="UP000323386">
    <property type="component" value="Unassembled WGS sequence"/>
</dbReference>
<dbReference type="EMBL" id="OOIP01000001">
    <property type="protein sequence ID" value="SPO34797.1"/>
    <property type="molecule type" value="Genomic_DNA"/>
</dbReference>
<gene>
    <name evidence="3" type="ORF">PSFLO_00268</name>
</gene>
<dbReference type="OrthoDB" id="2549401at2759"/>